<comment type="caution">
    <text evidence="6">The sequence shown here is derived from an EMBL/GenBank/DDBJ whole genome shotgun (WGS) entry which is preliminary data.</text>
</comment>
<dbReference type="Pfam" id="PF03006">
    <property type="entry name" value="HlyIII"/>
    <property type="match status" value="1"/>
</dbReference>
<evidence type="ECO:0000256" key="1">
    <source>
        <dbReference type="ARBA" id="ARBA00004141"/>
    </source>
</evidence>
<evidence type="ECO:0000256" key="4">
    <source>
        <dbReference type="ARBA" id="ARBA00023136"/>
    </source>
</evidence>
<dbReference type="PANTHER" id="PTHR20855:SF115">
    <property type="entry name" value="HEPTAHELICAL TRANSMEMBRANE PROTEIN 1"/>
    <property type="match status" value="1"/>
</dbReference>
<protein>
    <recommendedName>
        <fullName evidence="8">Heptahelical transmembrane protein 1-like</fullName>
    </recommendedName>
</protein>
<dbReference type="EMBL" id="JAYDYQ010002687">
    <property type="protein sequence ID" value="KAK4479522.1"/>
    <property type="molecule type" value="Genomic_DNA"/>
</dbReference>
<name>A0ABR0CRM6_9LAMI</name>
<evidence type="ECO:0000256" key="3">
    <source>
        <dbReference type="ARBA" id="ARBA00022989"/>
    </source>
</evidence>
<feature type="transmembrane region" description="Helical" evidence="5">
    <location>
        <begin position="323"/>
        <end position="342"/>
    </location>
</feature>
<evidence type="ECO:0000313" key="7">
    <source>
        <dbReference type="Proteomes" id="UP001291926"/>
    </source>
</evidence>
<dbReference type="InterPro" id="IPR004254">
    <property type="entry name" value="AdipoR/HlyIII-related"/>
</dbReference>
<reference evidence="6 7" key="1">
    <citation type="journal article" date="2023" name="bioRxiv">
        <title>Genome report: Whole genome sequence and annotation of Penstemon davidsonii.</title>
        <authorList>
            <person name="Ostevik K.L."/>
            <person name="Alabady M."/>
            <person name="Zhang M."/>
            <person name="Rausher M.D."/>
        </authorList>
    </citation>
    <scope>NUCLEOTIDE SEQUENCE [LARGE SCALE GENOMIC DNA]</scope>
    <source>
        <strain evidence="6">DNT005</strain>
        <tissue evidence="6">Whole leaf</tissue>
    </source>
</reference>
<accession>A0ABR0CRM6</accession>
<evidence type="ECO:0008006" key="8">
    <source>
        <dbReference type="Google" id="ProtNLM"/>
    </source>
</evidence>
<keyword evidence="7" id="KW-1185">Reference proteome</keyword>
<gene>
    <name evidence="6" type="ORF">RD792_015038</name>
</gene>
<dbReference type="PANTHER" id="PTHR20855">
    <property type="entry name" value="ADIPOR/PROGESTIN RECEPTOR-RELATED"/>
    <property type="match status" value="1"/>
</dbReference>
<feature type="transmembrane region" description="Helical" evidence="5">
    <location>
        <begin position="192"/>
        <end position="213"/>
    </location>
</feature>
<keyword evidence="3 5" id="KW-1133">Transmembrane helix</keyword>
<evidence type="ECO:0000256" key="2">
    <source>
        <dbReference type="ARBA" id="ARBA00022692"/>
    </source>
</evidence>
<proteinExistence type="predicted"/>
<feature type="transmembrane region" description="Helical" evidence="5">
    <location>
        <begin position="84"/>
        <end position="105"/>
    </location>
</feature>
<keyword evidence="4 5" id="KW-0472">Membrane</keyword>
<feature type="transmembrane region" description="Helical" evidence="5">
    <location>
        <begin position="219"/>
        <end position="239"/>
    </location>
</feature>
<feature type="transmembrane region" description="Helical" evidence="5">
    <location>
        <begin position="284"/>
        <end position="302"/>
    </location>
</feature>
<keyword evidence="2 5" id="KW-0812">Transmembrane</keyword>
<evidence type="ECO:0000256" key="5">
    <source>
        <dbReference type="SAM" id="Phobius"/>
    </source>
</evidence>
<evidence type="ECO:0000313" key="6">
    <source>
        <dbReference type="EMBL" id="KAK4479522.1"/>
    </source>
</evidence>
<dbReference type="Proteomes" id="UP001291926">
    <property type="component" value="Unassembled WGS sequence"/>
</dbReference>
<comment type="subcellular location">
    <subcellularLocation>
        <location evidence="1">Membrane</location>
        <topology evidence="1">Multi-pass membrane protein</topology>
    </subcellularLocation>
</comment>
<sequence>MDEEKNQTTNHFLKATDQLRQNCCSNIKINSRNNKGKKYPLLSYHELPDYMKDNEFILNYYRVDWPLKQAFLSLFRWHNETLNVWTHLLGFLLFLGLTVGDMIHVPQLTDFISLFTGQFTSSVEANISNNFSPMPTNLIDLKQESRLKTNTSATNWPFYVFLSGSMFCLISSSTCHLFCCHSHHLNLQLIKMDYVGISVMIITSFFPPIFYIFQCTPHWQIVYLTGISIIGIITIITLLSPALSTGKYRPFCAFIFVSMGLFGLLPAVHGVVVNWNDPHRDITLAYESIMALSYLIGTVFYVSRIPERWKPGLFDIAGHSHQIFHLFVVMGALAHYGAAQILRRYRGKMEC</sequence>
<organism evidence="6 7">
    <name type="scientific">Penstemon davidsonii</name>
    <dbReference type="NCBI Taxonomy" id="160366"/>
    <lineage>
        <taxon>Eukaryota</taxon>
        <taxon>Viridiplantae</taxon>
        <taxon>Streptophyta</taxon>
        <taxon>Embryophyta</taxon>
        <taxon>Tracheophyta</taxon>
        <taxon>Spermatophyta</taxon>
        <taxon>Magnoliopsida</taxon>
        <taxon>eudicotyledons</taxon>
        <taxon>Gunneridae</taxon>
        <taxon>Pentapetalae</taxon>
        <taxon>asterids</taxon>
        <taxon>lamiids</taxon>
        <taxon>Lamiales</taxon>
        <taxon>Plantaginaceae</taxon>
        <taxon>Cheloneae</taxon>
        <taxon>Penstemon</taxon>
    </lineage>
</organism>
<feature type="transmembrane region" description="Helical" evidence="5">
    <location>
        <begin position="251"/>
        <end position="272"/>
    </location>
</feature>
<feature type="transmembrane region" description="Helical" evidence="5">
    <location>
        <begin position="156"/>
        <end position="180"/>
    </location>
</feature>